<dbReference type="Proteomes" id="UP000663193">
    <property type="component" value="Chromosome 11"/>
</dbReference>
<dbReference type="VEuPathDB" id="FungiDB:JI435_438700"/>
<feature type="compositionally biased region" description="Basic and acidic residues" evidence="1">
    <location>
        <begin position="508"/>
        <end position="518"/>
    </location>
</feature>
<accession>A0A7U2I671</accession>
<dbReference type="AlphaFoldDB" id="A0A7U2I671"/>
<feature type="region of interest" description="Disordered" evidence="1">
    <location>
        <begin position="319"/>
        <end position="396"/>
    </location>
</feature>
<proteinExistence type="predicted"/>
<name>A0A7U2I671_PHANO</name>
<gene>
    <name evidence="2" type="ORF">JI435_438700</name>
</gene>
<evidence type="ECO:0000256" key="1">
    <source>
        <dbReference type="SAM" id="MobiDB-lite"/>
    </source>
</evidence>
<feature type="compositionally biased region" description="Polar residues" evidence="1">
    <location>
        <begin position="211"/>
        <end position="222"/>
    </location>
</feature>
<protein>
    <submittedName>
        <fullName evidence="2">Uncharacterized protein</fullName>
    </submittedName>
</protein>
<organism evidence="2 3">
    <name type="scientific">Phaeosphaeria nodorum (strain SN15 / ATCC MYA-4574 / FGSC 10173)</name>
    <name type="common">Glume blotch fungus</name>
    <name type="synonym">Parastagonospora nodorum</name>
    <dbReference type="NCBI Taxonomy" id="321614"/>
    <lineage>
        <taxon>Eukaryota</taxon>
        <taxon>Fungi</taxon>
        <taxon>Dikarya</taxon>
        <taxon>Ascomycota</taxon>
        <taxon>Pezizomycotina</taxon>
        <taxon>Dothideomycetes</taxon>
        <taxon>Pleosporomycetidae</taxon>
        <taxon>Pleosporales</taxon>
        <taxon>Pleosporineae</taxon>
        <taxon>Phaeosphaeriaceae</taxon>
        <taxon>Parastagonospora</taxon>
    </lineage>
</organism>
<dbReference type="EMBL" id="CP069033">
    <property type="protein sequence ID" value="QRD00858.1"/>
    <property type="molecule type" value="Genomic_DNA"/>
</dbReference>
<feature type="region of interest" description="Disordered" evidence="1">
    <location>
        <begin position="189"/>
        <end position="224"/>
    </location>
</feature>
<keyword evidence="3" id="KW-1185">Reference proteome</keyword>
<evidence type="ECO:0000313" key="3">
    <source>
        <dbReference type="Proteomes" id="UP000663193"/>
    </source>
</evidence>
<sequence>MTNMDPGQLRSAFLSNFNRLKNALEQNGLWADVQKKLHDSGAIEVKVNKHFTNGHRTAFALRIGDSRGKVWACIDGKVIDEDGYDSAQAEEIDKYTKRQIRLCQWNTWPASFKRDIYGPFGSENLALVRFDIARWAVLRQSNHISYGDSIQPNLQDLTEALRKYRPANFGSRPNPAGLPLPFRQYKFSRTNSQSVSKDNSDAKATGRALDPQQSDELQNEKTPNIADNRVSVDELSPINDVNDVNDIEEAISEDCQAAGLHPLRQHAKKVTMINLNIDHAVQNSIYRTDRLPAHTALQLSYKDDAAMVLDPLPLHSREQVVGRKTRRSARAAKDAQEKGLTELGDDSRKVLHNLGEFSSSYRGSQDDSDSSSDSLATSRGDTLENVEADDRDIDNSLDHHRRYHTMPLVQRHAAKKSCKNLKDMAEVSHSLTAEQAERDKLVARMTKKQIPAALQIAKERQTALYRRIDQAFARSDRQDELTNELLEMVAGTATGQTGTGDEEDERGEEMPKHSDGHSDNYMGE</sequence>
<reference evidence="3" key="1">
    <citation type="journal article" date="2021" name="BMC Genomics">
        <title>Chromosome-level genome assembly and manually-curated proteome of model necrotroph Parastagonospora nodorum Sn15 reveals a genome-wide trove of candidate effector homologs, and redundancy of virulence-related functions within an accessory chromosome.</title>
        <authorList>
            <person name="Bertazzoni S."/>
            <person name="Jones D.A.B."/>
            <person name="Phan H.T."/>
            <person name="Tan K.-C."/>
            <person name="Hane J.K."/>
        </authorList>
    </citation>
    <scope>NUCLEOTIDE SEQUENCE [LARGE SCALE GENOMIC DNA]</scope>
    <source>
        <strain evidence="3">SN15 / ATCC MYA-4574 / FGSC 10173)</strain>
    </source>
</reference>
<feature type="compositionally biased region" description="Basic and acidic residues" evidence="1">
    <location>
        <begin position="331"/>
        <end position="349"/>
    </location>
</feature>
<evidence type="ECO:0000313" key="2">
    <source>
        <dbReference type="EMBL" id="QRD00858.1"/>
    </source>
</evidence>
<feature type="region of interest" description="Disordered" evidence="1">
    <location>
        <begin position="488"/>
        <end position="524"/>
    </location>
</feature>